<protein>
    <submittedName>
        <fullName evidence="1">Uncharacterized protein</fullName>
    </submittedName>
</protein>
<gene>
    <name evidence="1" type="ORF">EI981_05925</name>
</gene>
<evidence type="ECO:0000313" key="2">
    <source>
        <dbReference type="Proteomes" id="UP000270678"/>
    </source>
</evidence>
<keyword evidence="2" id="KW-1185">Reference proteome</keyword>
<organism evidence="1 2">
    <name type="scientific">Paenibacillus lutimineralis</name>
    <dbReference type="NCBI Taxonomy" id="2707005"/>
    <lineage>
        <taxon>Bacteria</taxon>
        <taxon>Bacillati</taxon>
        <taxon>Bacillota</taxon>
        <taxon>Bacilli</taxon>
        <taxon>Bacillales</taxon>
        <taxon>Paenibacillaceae</taxon>
        <taxon>Paenibacillus</taxon>
    </lineage>
</organism>
<dbReference type="OrthoDB" id="2086173at2"/>
<dbReference type="EMBL" id="CP034346">
    <property type="protein sequence ID" value="AZS14036.1"/>
    <property type="molecule type" value="Genomic_DNA"/>
</dbReference>
<dbReference type="KEGG" id="plut:EI981_05925"/>
<name>A0A3Q9I744_9BACL</name>
<reference evidence="2" key="1">
    <citation type="submission" date="2018-12" db="EMBL/GenBank/DDBJ databases">
        <title>Complete genome sequence of Paenibacillus sp. MBLB1234.</title>
        <authorList>
            <person name="Nam Y.-D."/>
            <person name="Kang J."/>
            <person name="Chung W.-H."/>
            <person name="Park Y.S."/>
        </authorList>
    </citation>
    <scope>NUCLEOTIDE SEQUENCE [LARGE SCALE GENOMIC DNA]</scope>
    <source>
        <strain evidence="2">MBLB1234</strain>
    </source>
</reference>
<dbReference type="AlphaFoldDB" id="A0A3Q9I744"/>
<dbReference type="Proteomes" id="UP000270678">
    <property type="component" value="Chromosome"/>
</dbReference>
<accession>A0A3Q9I744</accession>
<evidence type="ECO:0000313" key="1">
    <source>
        <dbReference type="EMBL" id="AZS14036.1"/>
    </source>
</evidence>
<proteinExistence type="predicted"/>
<sequence length="166" mass="19010">MRNVAIGLLLLVLASVIVQPLIEIVNLGREKLILSTAIITSARSAKDRSLEYKFQRDLNAVVNEKLFAEYFADAFLKSMNLSLVNSDGINKYRFKPEKDKYNDIIVTLDFVKEGDGLSNQYVTTVRMRAETEYKFKTKAMQLVEKMSINEKNNLVEERILILSIKN</sequence>
<dbReference type="RefSeq" id="WP_126996305.1">
    <property type="nucleotide sequence ID" value="NZ_CP034346.1"/>
</dbReference>